<dbReference type="PROSITE" id="PS00018">
    <property type="entry name" value="EF_HAND_1"/>
    <property type="match status" value="2"/>
</dbReference>
<evidence type="ECO:0000313" key="6">
    <source>
        <dbReference type="EMBL" id="SPD31910.1"/>
    </source>
</evidence>
<comment type="function">
    <text evidence="1">Potential calcium sensor.</text>
</comment>
<dbReference type="PRINTS" id="PR01697">
    <property type="entry name" value="PARVALBUMIN"/>
</dbReference>
<dbReference type="CDD" id="cd00051">
    <property type="entry name" value="EFh"/>
    <property type="match status" value="1"/>
</dbReference>
<protein>
    <recommendedName>
        <fullName evidence="5">EF-hand domain-containing protein</fullName>
    </recommendedName>
</protein>
<feature type="domain" description="EF-hand" evidence="5">
    <location>
        <begin position="148"/>
        <end position="182"/>
    </location>
</feature>
<keyword evidence="4" id="KW-0106">Calcium</keyword>
<keyword evidence="2" id="KW-0479">Metal-binding</keyword>
<dbReference type="GO" id="GO:0005509">
    <property type="term" value="F:calcium ion binding"/>
    <property type="evidence" value="ECO:0007669"/>
    <property type="project" value="InterPro"/>
</dbReference>
<dbReference type="SMART" id="SM00054">
    <property type="entry name" value="EFh"/>
    <property type="match status" value="2"/>
</dbReference>
<evidence type="ECO:0000256" key="3">
    <source>
        <dbReference type="ARBA" id="ARBA00022737"/>
    </source>
</evidence>
<dbReference type="PROSITE" id="PS50222">
    <property type="entry name" value="EF_HAND_2"/>
    <property type="match status" value="2"/>
</dbReference>
<gene>
    <name evidence="6" type="ORF">FSB_LOCUS59792</name>
</gene>
<dbReference type="Gene3D" id="1.10.238.10">
    <property type="entry name" value="EF-hand"/>
    <property type="match status" value="1"/>
</dbReference>
<sequence>MEKIVRNTTLSFRIRYWVIEIHSFFSKFHLYLHNLLEYAFVRCKVYLNAKTLMNQQCCISEKVEDDEKLNDSEMKKVMEMLGVGYNPDGKIVEDRIGAHEISQLFDEEQPSLEEVKEAFEVFDENKDGFINATELQKVLCSLGLKEGSEVEECTKMIRAVDENGDGQIDFSEFVKFLEKSFC</sequence>
<reference evidence="6" key="1">
    <citation type="submission" date="2018-02" db="EMBL/GenBank/DDBJ databases">
        <authorList>
            <person name="Cohen D.B."/>
            <person name="Kent A.D."/>
        </authorList>
    </citation>
    <scope>NUCLEOTIDE SEQUENCE</scope>
</reference>
<accession>A0A2N9J5W5</accession>
<dbReference type="InterPro" id="IPR011992">
    <property type="entry name" value="EF-hand-dom_pair"/>
</dbReference>
<dbReference type="PANTHER" id="PTHR10891">
    <property type="entry name" value="EF-HAND CALCIUM-BINDING DOMAIN CONTAINING PROTEIN"/>
    <property type="match status" value="1"/>
</dbReference>
<dbReference type="SUPFAM" id="SSF47473">
    <property type="entry name" value="EF-hand"/>
    <property type="match status" value="1"/>
</dbReference>
<evidence type="ECO:0000259" key="5">
    <source>
        <dbReference type="PROSITE" id="PS50222"/>
    </source>
</evidence>
<dbReference type="FunFam" id="1.10.238.10:FF:000302">
    <property type="entry name" value="Probable calcium-binding protein CML46"/>
    <property type="match status" value="1"/>
</dbReference>
<proteinExistence type="predicted"/>
<keyword evidence="3" id="KW-0677">Repeat</keyword>
<organism evidence="6">
    <name type="scientific">Fagus sylvatica</name>
    <name type="common">Beechnut</name>
    <dbReference type="NCBI Taxonomy" id="28930"/>
    <lineage>
        <taxon>Eukaryota</taxon>
        <taxon>Viridiplantae</taxon>
        <taxon>Streptophyta</taxon>
        <taxon>Embryophyta</taxon>
        <taxon>Tracheophyta</taxon>
        <taxon>Spermatophyta</taxon>
        <taxon>Magnoliopsida</taxon>
        <taxon>eudicotyledons</taxon>
        <taxon>Gunneridae</taxon>
        <taxon>Pentapetalae</taxon>
        <taxon>rosids</taxon>
        <taxon>fabids</taxon>
        <taxon>Fagales</taxon>
        <taxon>Fagaceae</taxon>
        <taxon>Fagus</taxon>
    </lineage>
</organism>
<dbReference type="Pfam" id="PF13499">
    <property type="entry name" value="EF-hand_7"/>
    <property type="match status" value="1"/>
</dbReference>
<evidence type="ECO:0000256" key="4">
    <source>
        <dbReference type="ARBA" id="ARBA00022837"/>
    </source>
</evidence>
<dbReference type="InterPro" id="IPR018247">
    <property type="entry name" value="EF_Hand_1_Ca_BS"/>
</dbReference>
<dbReference type="AlphaFoldDB" id="A0A2N9J5W5"/>
<evidence type="ECO:0000256" key="1">
    <source>
        <dbReference type="ARBA" id="ARBA00003291"/>
    </source>
</evidence>
<name>A0A2N9J5W5_FAGSY</name>
<dbReference type="InterPro" id="IPR039647">
    <property type="entry name" value="EF_hand_pair_protein_CML-like"/>
</dbReference>
<dbReference type="InterPro" id="IPR002048">
    <property type="entry name" value="EF_hand_dom"/>
</dbReference>
<evidence type="ECO:0000256" key="2">
    <source>
        <dbReference type="ARBA" id="ARBA00022723"/>
    </source>
</evidence>
<feature type="domain" description="EF-hand" evidence="5">
    <location>
        <begin position="110"/>
        <end position="145"/>
    </location>
</feature>
<dbReference type="EMBL" id="OIVN01006381">
    <property type="protein sequence ID" value="SPD31910.1"/>
    <property type="molecule type" value="Genomic_DNA"/>
</dbReference>